<dbReference type="Pfam" id="PF13561">
    <property type="entry name" value="adh_short_C2"/>
    <property type="match status" value="1"/>
</dbReference>
<name>A0A1A3L0A2_MYCAS</name>
<dbReference type="SUPFAM" id="SSF51735">
    <property type="entry name" value="NAD(P)-binding Rossmann-fold domains"/>
    <property type="match status" value="1"/>
</dbReference>
<dbReference type="Proteomes" id="UP000093925">
    <property type="component" value="Unassembled WGS sequence"/>
</dbReference>
<reference evidence="3 4" key="1">
    <citation type="submission" date="2016-06" db="EMBL/GenBank/DDBJ databases">
        <authorList>
            <person name="Kjaerup R.B."/>
            <person name="Dalgaard T.S."/>
            <person name="Juul-Madsen H.R."/>
        </authorList>
    </citation>
    <scope>NUCLEOTIDE SEQUENCE [LARGE SCALE GENOMIC DNA]</scope>
    <source>
        <strain evidence="3 4">1276495.2</strain>
    </source>
</reference>
<proteinExistence type="inferred from homology"/>
<dbReference type="PANTHER" id="PTHR43477">
    <property type="entry name" value="DIHYDROANTICAPSIN 7-DEHYDROGENASE"/>
    <property type="match status" value="1"/>
</dbReference>
<gene>
    <name evidence="3" type="ORF">A5640_02140</name>
</gene>
<dbReference type="InterPro" id="IPR002347">
    <property type="entry name" value="SDR_fam"/>
</dbReference>
<dbReference type="Gene3D" id="3.40.50.720">
    <property type="entry name" value="NAD(P)-binding Rossmann-like Domain"/>
    <property type="match status" value="1"/>
</dbReference>
<sequence length="255" mass="26427">MSRTIVVTGSSSGLGLATRQALEADGLRVIGVDLAGAEIQADLSDPVGRLRAADAIADASDGVVDGYIGYAGVGPAVSDIGLLTSVNYFGQVDLLAALRPQLAAAAKPAVVVVSSIAPMVQAVDDESCEAMLAGDEQRAIELTVKHGDHGVAYNTSKLATLKFGRRVAPEWIAVGIRVNIIAPGTTVTPMTEIAMADPEIARLMDENPAPIRRWAQPPDIADAACWLLSEGSRYLVGSVLVVDGGIDAAARPENF</sequence>
<dbReference type="AlphaFoldDB" id="A0A1A3L0A2"/>
<evidence type="ECO:0000256" key="2">
    <source>
        <dbReference type="ARBA" id="ARBA00023002"/>
    </source>
</evidence>
<evidence type="ECO:0000256" key="1">
    <source>
        <dbReference type="ARBA" id="ARBA00006484"/>
    </source>
</evidence>
<dbReference type="RefSeq" id="WP_065137768.1">
    <property type="nucleotide sequence ID" value="NZ_LZLM01000002.1"/>
</dbReference>
<dbReference type="EMBL" id="LZLM01000002">
    <property type="protein sequence ID" value="OBJ90912.1"/>
    <property type="molecule type" value="Genomic_DNA"/>
</dbReference>
<dbReference type="InterPro" id="IPR036291">
    <property type="entry name" value="NAD(P)-bd_dom_sf"/>
</dbReference>
<dbReference type="GO" id="GO:0016491">
    <property type="term" value="F:oxidoreductase activity"/>
    <property type="evidence" value="ECO:0007669"/>
    <property type="project" value="UniProtKB-KW"/>
</dbReference>
<comment type="caution">
    <text evidence="3">The sequence shown here is derived from an EMBL/GenBank/DDBJ whole genome shotgun (WGS) entry which is preliminary data.</text>
</comment>
<keyword evidence="2" id="KW-0560">Oxidoreductase</keyword>
<evidence type="ECO:0000313" key="4">
    <source>
        <dbReference type="Proteomes" id="UP000093925"/>
    </source>
</evidence>
<dbReference type="PRINTS" id="PR00081">
    <property type="entry name" value="GDHRDH"/>
</dbReference>
<evidence type="ECO:0000313" key="3">
    <source>
        <dbReference type="EMBL" id="OBJ90912.1"/>
    </source>
</evidence>
<evidence type="ECO:0008006" key="5">
    <source>
        <dbReference type="Google" id="ProtNLM"/>
    </source>
</evidence>
<dbReference type="InterPro" id="IPR051122">
    <property type="entry name" value="SDR_DHRS6-like"/>
</dbReference>
<organism evidence="3 4">
    <name type="scientific">Mycobacterium asiaticum</name>
    <dbReference type="NCBI Taxonomy" id="1790"/>
    <lineage>
        <taxon>Bacteria</taxon>
        <taxon>Bacillati</taxon>
        <taxon>Actinomycetota</taxon>
        <taxon>Actinomycetes</taxon>
        <taxon>Mycobacteriales</taxon>
        <taxon>Mycobacteriaceae</taxon>
        <taxon>Mycobacterium</taxon>
    </lineage>
</organism>
<protein>
    <recommendedName>
        <fullName evidence="5">Short-chain dehydrogenase</fullName>
    </recommendedName>
</protein>
<comment type="similarity">
    <text evidence="1">Belongs to the short-chain dehydrogenases/reductases (SDR) family.</text>
</comment>
<dbReference type="PANTHER" id="PTHR43477:SF1">
    <property type="entry name" value="DIHYDROANTICAPSIN 7-DEHYDROGENASE"/>
    <property type="match status" value="1"/>
</dbReference>
<accession>A0A1A3L0A2</accession>